<dbReference type="EMBL" id="JAWQEG010003536">
    <property type="protein sequence ID" value="KAK3865699.1"/>
    <property type="molecule type" value="Genomic_DNA"/>
</dbReference>
<evidence type="ECO:0000313" key="1">
    <source>
        <dbReference type="EMBL" id="KAK3865699.1"/>
    </source>
</evidence>
<accession>A0AAE1F2H5</accession>
<keyword evidence="2" id="KW-1185">Reference proteome</keyword>
<reference evidence="1" key="1">
    <citation type="submission" date="2023-10" db="EMBL/GenBank/DDBJ databases">
        <title>Genome assemblies of two species of porcelain crab, Petrolisthes cinctipes and Petrolisthes manimaculis (Anomura: Porcellanidae).</title>
        <authorList>
            <person name="Angst P."/>
        </authorList>
    </citation>
    <scope>NUCLEOTIDE SEQUENCE</scope>
    <source>
        <strain evidence="1">PB745_01</strain>
        <tissue evidence="1">Gill</tissue>
    </source>
</reference>
<name>A0AAE1F2H5_PETCI</name>
<organism evidence="1 2">
    <name type="scientific">Petrolisthes cinctipes</name>
    <name type="common">Flat porcelain crab</name>
    <dbReference type="NCBI Taxonomy" id="88211"/>
    <lineage>
        <taxon>Eukaryota</taxon>
        <taxon>Metazoa</taxon>
        <taxon>Ecdysozoa</taxon>
        <taxon>Arthropoda</taxon>
        <taxon>Crustacea</taxon>
        <taxon>Multicrustacea</taxon>
        <taxon>Malacostraca</taxon>
        <taxon>Eumalacostraca</taxon>
        <taxon>Eucarida</taxon>
        <taxon>Decapoda</taxon>
        <taxon>Pleocyemata</taxon>
        <taxon>Anomura</taxon>
        <taxon>Galatheoidea</taxon>
        <taxon>Porcellanidae</taxon>
        <taxon>Petrolisthes</taxon>
    </lineage>
</organism>
<proteinExistence type="predicted"/>
<evidence type="ECO:0000313" key="2">
    <source>
        <dbReference type="Proteomes" id="UP001286313"/>
    </source>
</evidence>
<gene>
    <name evidence="1" type="ORF">Pcinc_028709</name>
</gene>
<protein>
    <submittedName>
        <fullName evidence="1">Uncharacterized protein</fullName>
    </submittedName>
</protein>
<dbReference type="AlphaFoldDB" id="A0AAE1F2H5"/>
<dbReference type="Proteomes" id="UP001286313">
    <property type="component" value="Unassembled WGS sequence"/>
</dbReference>
<sequence>MLLWNCDGQAESSEEVRRDVWLIATPGVHEMLTKPHYNITVPIDSQVMVVEKWGGNPFVLQELWTPGAGMALRSSPVATWTHRTPPPHTVGRCWQKAGGSTDTQTEARCGEWQKEERVVNLHEEKDIPVQKEGKVATLQKEWRWVSRHAEENDMYRQAEAATEGRLRMTTVYKYERRDLTGVHFVVTTVTVSKTTRFLGSHKL</sequence>
<comment type="caution">
    <text evidence="1">The sequence shown here is derived from an EMBL/GenBank/DDBJ whole genome shotgun (WGS) entry which is preliminary data.</text>
</comment>